<dbReference type="InterPro" id="IPR010998">
    <property type="entry name" value="Integrase_recombinase_N"/>
</dbReference>
<organism evidence="6 7">
    <name type="scientific">Sphingomonas turrisvirgatae</name>
    <dbReference type="NCBI Taxonomy" id="1888892"/>
    <lineage>
        <taxon>Bacteria</taxon>
        <taxon>Pseudomonadati</taxon>
        <taxon>Pseudomonadota</taxon>
        <taxon>Alphaproteobacteria</taxon>
        <taxon>Sphingomonadales</taxon>
        <taxon>Sphingomonadaceae</taxon>
        <taxon>Sphingomonas</taxon>
    </lineage>
</organism>
<reference evidence="6 7" key="1">
    <citation type="submission" date="2016-08" db="EMBL/GenBank/DDBJ databases">
        <title>Draft genome of the agarase producing Sphingomonas sp. MCT13.</title>
        <authorList>
            <person name="D'Andrea M.M."/>
            <person name="Rossolini G.M."/>
            <person name="Thaller M.C."/>
        </authorList>
    </citation>
    <scope>NUCLEOTIDE SEQUENCE [LARGE SCALE GENOMIC DNA]</scope>
    <source>
        <strain evidence="6 7">MCT13</strain>
    </source>
</reference>
<evidence type="ECO:0000313" key="6">
    <source>
        <dbReference type="EMBL" id="ODP37569.1"/>
    </source>
</evidence>
<sequence>MARLTALKVRIAAPGRHGDGDGLYLLVKPSGARSWVLRVQQEGKRRDIGLGAVELDGTAAVSARPSADIPLLLKRSLTLAEARAKARELRQFSRAGKDPIVERDRERVSIPNFKSAAVSTHAALKAGWSEKNADAFLTSLATYAYPTLGHMRVDEVEAAHVLAVLTPIWTSKPGLASKVRIRVGQVLNFSHSKGWRPTEAPSRTVSLGLPKQPKGGNFKSMPYADVPAIVREFSSKSPTAGRRAMLFQILTAARPGEVRAARWRDIEFASAEWRRPAELMKQREPHVVTLNKQAVELLETIKRDSVCVPDDLIFSRGGKPLSDMALTKLLRDAGLPFDAHGFRSSFRDWAAETMPHIPDPVAEAALAHAVSDKVVRAYKRTTFLAMRRNLLAAWGRFVAGSSDDTTTSP</sequence>
<proteinExistence type="inferred from homology"/>
<dbReference type="Pfam" id="PF22022">
    <property type="entry name" value="Phage_int_M"/>
    <property type="match status" value="1"/>
</dbReference>
<keyword evidence="7" id="KW-1185">Reference proteome</keyword>
<dbReference type="GO" id="GO:0015074">
    <property type="term" value="P:DNA integration"/>
    <property type="evidence" value="ECO:0007669"/>
    <property type="project" value="UniProtKB-KW"/>
</dbReference>
<keyword evidence="3" id="KW-0238">DNA-binding</keyword>
<dbReference type="GO" id="GO:0006310">
    <property type="term" value="P:DNA recombination"/>
    <property type="evidence" value="ECO:0007669"/>
    <property type="project" value="UniProtKB-KW"/>
</dbReference>
<evidence type="ECO:0000313" key="7">
    <source>
        <dbReference type="Proteomes" id="UP000094487"/>
    </source>
</evidence>
<dbReference type="Gene3D" id="1.10.443.10">
    <property type="entry name" value="Intergrase catalytic core"/>
    <property type="match status" value="1"/>
</dbReference>
<dbReference type="InterPro" id="IPR025166">
    <property type="entry name" value="Integrase_DNA_bind_dom"/>
</dbReference>
<dbReference type="InterPro" id="IPR053876">
    <property type="entry name" value="Phage_int_M"/>
</dbReference>
<name>A0A1E3LV30_9SPHN</name>
<dbReference type="CDD" id="cd00801">
    <property type="entry name" value="INT_P4_C"/>
    <property type="match status" value="1"/>
</dbReference>
<dbReference type="AlphaFoldDB" id="A0A1E3LV30"/>
<keyword evidence="2" id="KW-0229">DNA integration</keyword>
<dbReference type="Pfam" id="PF00589">
    <property type="entry name" value="Phage_integrase"/>
    <property type="match status" value="1"/>
</dbReference>
<comment type="caution">
    <text evidence="6">The sequence shown here is derived from an EMBL/GenBank/DDBJ whole genome shotgun (WGS) entry which is preliminary data.</text>
</comment>
<evidence type="ECO:0000256" key="2">
    <source>
        <dbReference type="ARBA" id="ARBA00022908"/>
    </source>
</evidence>
<evidence type="ECO:0000256" key="3">
    <source>
        <dbReference type="ARBA" id="ARBA00023125"/>
    </source>
</evidence>
<keyword evidence="4" id="KW-0233">DNA recombination</keyword>
<dbReference type="Gene3D" id="3.30.160.390">
    <property type="entry name" value="Integrase, DNA-binding domain"/>
    <property type="match status" value="1"/>
</dbReference>
<dbReference type="InterPro" id="IPR050808">
    <property type="entry name" value="Phage_Integrase"/>
</dbReference>
<dbReference type="Gene3D" id="1.10.150.130">
    <property type="match status" value="1"/>
</dbReference>
<dbReference type="PANTHER" id="PTHR30629:SF6">
    <property type="entry name" value="PROPHAGE INTEGRASE INTA-RELATED"/>
    <property type="match status" value="1"/>
</dbReference>
<dbReference type="OrthoDB" id="7388552at2"/>
<evidence type="ECO:0000256" key="1">
    <source>
        <dbReference type="ARBA" id="ARBA00008857"/>
    </source>
</evidence>
<dbReference type="Pfam" id="PF13356">
    <property type="entry name" value="Arm-DNA-bind_3"/>
    <property type="match status" value="1"/>
</dbReference>
<evidence type="ECO:0000259" key="5">
    <source>
        <dbReference type="PROSITE" id="PS51898"/>
    </source>
</evidence>
<accession>A0A1E3LV30</accession>
<dbReference type="SUPFAM" id="SSF56349">
    <property type="entry name" value="DNA breaking-rejoining enzymes"/>
    <property type="match status" value="1"/>
</dbReference>
<dbReference type="PANTHER" id="PTHR30629">
    <property type="entry name" value="PROPHAGE INTEGRASE"/>
    <property type="match status" value="1"/>
</dbReference>
<dbReference type="EMBL" id="MDDS01000027">
    <property type="protein sequence ID" value="ODP37569.1"/>
    <property type="molecule type" value="Genomic_DNA"/>
</dbReference>
<gene>
    <name evidence="6" type="ORF">BFL28_17445</name>
</gene>
<comment type="similarity">
    <text evidence="1">Belongs to the 'phage' integrase family.</text>
</comment>
<protein>
    <recommendedName>
        <fullName evidence="5">Tyr recombinase domain-containing protein</fullName>
    </recommendedName>
</protein>
<dbReference type="InterPro" id="IPR002104">
    <property type="entry name" value="Integrase_catalytic"/>
</dbReference>
<dbReference type="Proteomes" id="UP000094487">
    <property type="component" value="Unassembled WGS sequence"/>
</dbReference>
<dbReference type="PROSITE" id="PS51898">
    <property type="entry name" value="TYR_RECOMBINASE"/>
    <property type="match status" value="1"/>
</dbReference>
<dbReference type="InterPro" id="IPR038488">
    <property type="entry name" value="Integrase_DNA-bd_sf"/>
</dbReference>
<dbReference type="InterPro" id="IPR011010">
    <property type="entry name" value="DNA_brk_join_enz"/>
</dbReference>
<dbReference type="STRING" id="1888892.BFL28_17445"/>
<dbReference type="GO" id="GO:0003677">
    <property type="term" value="F:DNA binding"/>
    <property type="evidence" value="ECO:0007669"/>
    <property type="project" value="UniProtKB-KW"/>
</dbReference>
<dbReference type="InterPro" id="IPR013762">
    <property type="entry name" value="Integrase-like_cat_sf"/>
</dbReference>
<dbReference type="RefSeq" id="WP_069320735.1">
    <property type="nucleotide sequence ID" value="NZ_MDDS01000027.1"/>
</dbReference>
<feature type="domain" description="Tyr recombinase" evidence="5">
    <location>
        <begin position="216"/>
        <end position="391"/>
    </location>
</feature>
<evidence type="ECO:0000256" key="4">
    <source>
        <dbReference type="ARBA" id="ARBA00023172"/>
    </source>
</evidence>